<dbReference type="PROSITE" id="PS01010">
    <property type="entry name" value="CRISP_2"/>
    <property type="match status" value="1"/>
</dbReference>
<gene>
    <name evidence="4" type="ORF">PVAND_010898</name>
</gene>
<sequence>MGCNSSEFQNECLKAHNEYRSKHKVPPLKLNKDLCHYAQEWAEHLSSKSIMQHRSQNKYGENIYYFFSSDLNHVVKGRDAVDSWYDEIKQHIFNLEPRTTGTGHFTQVVWKESKELGVGWKTNDKGQTFVVCNYSPPGNYIGKYAANVPPVGGF</sequence>
<dbReference type="Proteomes" id="UP001107558">
    <property type="component" value="Chromosome 1"/>
</dbReference>
<dbReference type="InterPro" id="IPR001283">
    <property type="entry name" value="CRISP-related"/>
</dbReference>
<dbReference type="PANTHER" id="PTHR10334">
    <property type="entry name" value="CYSTEINE-RICH SECRETORY PROTEIN-RELATED"/>
    <property type="match status" value="1"/>
</dbReference>
<dbReference type="InterPro" id="IPR034113">
    <property type="entry name" value="SCP_GAPR1-like"/>
</dbReference>
<dbReference type="InterPro" id="IPR014044">
    <property type="entry name" value="CAP_dom"/>
</dbReference>
<proteinExistence type="predicted"/>
<keyword evidence="2" id="KW-0964">Secreted</keyword>
<feature type="domain" description="SCP" evidence="3">
    <location>
        <begin position="7"/>
        <end position="142"/>
    </location>
</feature>
<dbReference type="CDD" id="cd05382">
    <property type="entry name" value="CAP_GAPR1-like"/>
    <property type="match status" value="1"/>
</dbReference>
<evidence type="ECO:0000256" key="2">
    <source>
        <dbReference type="ARBA" id="ARBA00022525"/>
    </source>
</evidence>
<dbReference type="Gene3D" id="3.40.33.10">
    <property type="entry name" value="CAP"/>
    <property type="match status" value="1"/>
</dbReference>
<dbReference type="EMBL" id="JADBJN010000001">
    <property type="protein sequence ID" value="KAG5681465.1"/>
    <property type="molecule type" value="Genomic_DNA"/>
</dbReference>
<dbReference type="PROSITE" id="PS01009">
    <property type="entry name" value="CRISP_1"/>
    <property type="match status" value="1"/>
</dbReference>
<dbReference type="FunFam" id="3.40.33.10:FF:000002">
    <property type="entry name" value="Golgi-associated plant pathogenesis-related protein 1"/>
    <property type="match status" value="1"/>
</dbReference>
<dbReference type="InterPro" id="IPR035940">
    <property type="entry name" value="CAP_sf"/>
</dbReference>
<evidence type="ECO:0000313" key="5">
    <source>
        <dbReference type="Proteomes" id="UP001107558"/>
    </source>
</evidence>
<evidence type="ECO:0000259" key="3">
    <source>
        <dbReference type="SMART" id="SM00198"/>
    </source>
</evidence>
<evidence type="ECO:0000313" key="4">
    <source>
        <dbReference type="EMBL" id="KAG5681465.1"/>
    </source>
</evidence>
<reference evidence="4" key="1">
    <citation type="submission" date="2021-03" db="EMBL/GenBank/DDBJ databases">
        <title>Chromosome level genome of the anhydrobiotic midge Polypedilum vanderplanki.</title>
        <authorList>
            <person name="Yoshida Y."/>
            <person name="Kikawada T."/>
            <person name="Gusev O."/>
        </authorList>
    </citation>
    <scope>NUCLEOTIDE SEQUENCE</scope>
    <source>
        <strain evidence="4">NIAS01</strain>
        <tissue evidence="4">Whole body or cell culture</tissue>
    </source>
</reference>
<evidence type="ECO:0000256" key="1">
    <source>
        <dbReference type="ARBA" id="ARBA00004613"/>
    </source>
</evidence>
<dbReference type="Pfam" id="PF00188">
    <property type="entry name" value="CAP"/>
    <property type="match status" value="1"/>
</dbReference>
<comment type="caution">
    <text evidence="4">The sequence shown here is derived from an EMBL/GenBank/DDBJ whole genome shotgun (WGS) entry which is preliminary data.</text>
</comment>
<dbReference type="AlphaFoldDB" id="A0A9J6CGZ4"/>
<dbReference type="SMART" id="SM00198">
    <property type="entry name" value="SCP"/>
    <property type="match status" value="1"/>
</dbReference>
<dbReference type="SUPFAM" id="SSF55797">
    <property type="entry name" value="PR-1-like"/>
    <property type="match status" value="1"/>
</dbReference>
<keyword evidence="5" id="KW-1185">Reference proteome</keyword>
<accession>A0A9J6CGZ4</accession>
<protein>
    <recommendedName>
        <fullName evidence="3">SCP domain-containing protein</fullName>
    </recommendedName>
</protein>
<dbReference type="PRINTS" id="PR00837">
    <property type="entry name" value="V5TPXLIKE"/>
</dbReference>
<name>A0A9J6CGZ4_POLVA</name>
<dbReference type="OrthoDB" id="337038at2759"/>
<comment type="subcellular location">
    <subcellularLocation>
        <location evidence="1">Secreted</location>
    </subcellularLocation>
</comment>
<organism evidence="4 5">
    <name type="scientific">Polypedilum vanderplanki</name>
    <name type="common">Sleeping chironomid midge</name>
    <dbReference type="NCBI Taxonomy" id="319348"/>
    <lineage>
        <taxon>Eukaryota</taxon>
        <taxon>Metazoa</taxon>
        <taxon>Ecdysozoa</taxon>
        <taxon>Arthropoda</taxon>
        <taxon>Hexapoda</taxon>
        <taxon>Insecta</taxon>
        <taxon>Pterygota</taxon>
        <taxon>Neoptera</taxon>
        <taxon>Endopterygota</taxon>
        <taxon>Diptera</taxon>
        <taxon>Nematocera</taxon>
        <taxon>Chironomoidea</taxon>
        <taxon>Chironomidae</taxon>
        <taxon>Chironominae</taxon>
        <taxon>Polypedilum</taxon>
        <taxon>Polypedilum</taxon>
    </lineage>
</organism>
<dbReference type="InterPro" id="IPR018244">
    <property type="entry name" value="Allrgn_V5/Tpx1_CS"/>
</dbReference>
<dbReference type="GO" id="GO:0005576">
    <property type="term" value="C:extracellular region"/>
    <property type="evidence" value="ECO:0007669"/>
    <property type="project" value="UniProtKB-SubCell"/>
</dbReference>